<reference evidence="3 4" key="1">
    <citation type="submission" date="2022-01" db="EMBL/GenBank/DDBJ databases">
        <title>A chromosomal length assembly of Cordylochernes scorpioides.</title>
        <authorList>
            <person name="Zeh D."/>
            <person name="Zeh J."/>
        </authorList>
    </citation>
    <scope>NUCLEOTIDE SEQUENCE [LARGE SCALE GENOMIC DNA]</scope>
    <source>
        <strain evidence="3">IN4F17</strain>
        <tissue evidence="3">Whole Body</tissue>
    </source>
</reference>
<dbReference type="InterPro" id="IPR002492">
    <property type="entry name" value="Transposase_Tc1-like"/>
</dbReference>
<dbReference type="EMBL" id="CP092873">
    <property type="protein sequence ID" value="UYV74510.1"/>
    <property type="molecule type" value="Genomic_DNA"/>
</dbReference>
<evidence type="ECO:0000313" key="3">
    <source>
        <dbReference type="EMBL" id="UYV74510.1"/>
    </source>
</evidence>
<feature type="region of interest" description="Disordered" evidence="1">
    <location>
        <begin position="1"/>
        <end position="29"/>
    </location>
</feature>
<dbReference type="Pfam" id="PF01498">
    <property type="entry name" value="HTH_Tnp_Tc3_2"/>
    <property type="match status" value="1"/>
</dbReference>
<feature type="domain" description="Transposase Tc1-like" evidence="2">
    <location>
        <begin position="31"/>
        <end position="95"/>
    </location>
</feature>
<organism evidence="3 4">
    <name type="scientific">Cordylochernes scorpioides</name>
    <dbReference type="NCBI Taxonomy" id="51811"/>
    <lineage>
        <taxon>Eukaryota</taxon>
        <taxon>Metazoa</taxon>
        <taxon>Ecdysozoa</taxon>
        <taxon>Arthropoda</taxon>
        <taxon>Chelicerata</taxon>
        <taxon>Arachnida</taxon>
        <taxon>Pseudoscorpiones</taxon>
        <taxon>Cheliferoidea</taxon>
        <taxon>Chernetidae</taxon>
        <taxon>Cordylochernes</taxon>
    </lineage>
</organism>
<proteinExistence type="predicted"/>
<keyword evidence="4" id="KW-1185">Reference proteome</keyword>
<dbReference type="InterPro" id="IPR036397">
    <property type="entry name" value="RNaseH_sf"/>
</dbReference>
<sequence length="252" mass="29147">MRLLDDVGKSGSTTECQDGSGRPRATTERKDRAIVRTAVAAPTLSTIQRVTGTQVSKMTINRRLRERNLRSRRPLRCLPLTSVHRHVRLQWCRERSTWNCANWGHMVFSDNSHFLLCSHDCRKPVWRCPGQRVDCALTFKHHTGPQQSSSANIYPRPGLEFVYRRRYVAPPCFLLLPCLSSARVGLRGRVSQTCSETHVQRTNRDHVYRRSPLHLYAYKERGPLPGRNTQVLLRYNCRSLPTLLLERVYGQR</sequence>
<dbReference type="InterPro" id="IPR052338">
    <property type="entry name" value="Transposase_5"/>
</dbReference>
<dbReference type="PANTHER" id="PTHR23022:SF134">
    <property type="entry name" value="TRANSPOSABLE ELEMENT TC1 TRANSPOSASE"/>
    <property type="match status" value="1"/>
</dbReference>
<dbReference type="Proteomes" id="UP001235939">
    <property type="component" value="Chromosome 11"/>
</dbReference>
<dbReference type="Gene3D" id="3.30.420.10">
    <property type="entry name" value="Ribonuclease H-like superfamily/Ribonuclease H"/>
    <property type="match status" value="1"/>
</dbReference>
<evidence type="ECO:0000313" key="4">
    <source>
        <dbReference type="Proteomes" id="UP001235939"/>
    </source>
</evidence>
<accession>A0ABY6L415</accession>
<name>A0ABY6L415_9ARAC</name>
<evidence type="ECO:0000259" key="2">
    <source>
        <dbReference type="Pfam" id="PF01498"/>
    </source>
</evidence>
<gene>
    <name evidence="3" type="ORF">LAZ67_11003736</name>
</gene>
<dbReference type="PANTHER" id="PTHR23022">
    <property type="entry name" value="TRANSPOSABLE ELEMENT-RELATED"/>
    <property type="match status" value="1"/>
</dbReference>
<evidence type="ECO:0000256" key="1">
    <source>
        <dbReference type="SAM" id="MobiDB-lite"/>
    </source>
</evidence>
<protein>
    <recommendedName>
        <fullName evidence="2">Transposase Tc1-like domain-containing protein</fullName>
    </recommendedName>
</protein>